<keyword evidence="5" id="KW-1185">Reference proteome</keyword>
<keyword evidence="2" id="KW-0808">Transferase</keyword>
<evidence type="ECO:0000313" key="5">
    <source>
        <dbReference type="Proteomes" id="UP000235162"/>
    </source>
</evidence>
<dbReference type="InterPro" id="IPR019257">
    <property type="entry name" value="MeTrfase_dom"/>
</dbReference>
<dbReference type="RefSeq" id="WP_084200556.1">
    <property type="nucleotide sequence ID" value="NZ_BMYL01000001.1"/>
</dbReference>
<organism evidence="4 5">
    <name type="scientific">Halioglobus japonicus</name>
    <dbReference type="NCBI Taxonomy" id="930805"/>
    <lineage>
        <taxon>Bacteria</taxon>
        <taxon>Pseudomonadati</taxon>
        <taxon>Pseudomonadota</taxon>
        <taxon>Gammaproteobacteria</taxon>
        <taxon>Cellvibrionales</taxon>
        <taxon>Halieaceae</taxon>
        <taxon>Halioglobus</taxon>
    </lineage>
</organism>
<evidence type="ECO:0000256" key="1">
    <source>
        <dbReference type="ARBA" id="ARBA00022603"/>
    </source>
</evidence>
<proteinExistence type="predicted"/>
<dbReference type="Pfam" id="PF10017">
    <property type="entry name" value="Methyltransf_33"/>
    <property type="match status" value="1"/>
</dbReference>
<sequence length="351" mass="38876">MAIHGRTPCQGERAILNLTDSDTAQASTSTLASSAEQASDDAISAEIQSGLNAEARHINPKYFYDEYGSQLFDQITQLDEYYPTRTEITILTRFAEDIARATGRGSVLLEPGAGSCAKVRLLLEALAPACYIPIDISREFLFAAAQQLQSEFPHIPIRPVAADMQADIQLPDNLDGIPRMVFYPGSTIGNYTPAEAVEFLRHVRRTIGDNGGLLIGVDLQKDPAILNLAYNDAAGVTAAFNRNCLSNINTLTGANFDPERFRHIAFYNESEHRIEMHLESDSRQSVVIGGQSFDFKKNERILTEYSYKYTVESFAQLAAEAGLHAREHWVDEDQLFSLQYFTASLGQPLVE</sequence>
<dbReference type="InterPro" id="IPR051128">
    <property type="entry name" value="EgtD_Methyltrsf_superfamily"/>
</dbReference>
<dbReference type="InterPro" id="IPR035094">
    <property type="entry name" value="EgtD"/>
</dbReference>
<name>A0AAP8MGC3_9GAMM</name>
<evidence type="ECO:0000313" key="4">
    <source>
        <dbReference type="EMBL" id="PLW87371.1"/>
    </source>
</evidence>
<dbReference type="InterPro" id="IPR017804">
    <property type="entry name" value="MeTrfase_EgtD-like"/>
</dbReference>
<accession>A0AAP8MGC3</accession>
<dbReference type="InterPro" id="IPR029063">
    <property type="entry name" value="SAM-dependent_MTases_sf"/>
</dbReference>
<comment type="caution">
    <text evidence="4">The sequence shown here is derived from an EMBL/GenBank/DDBJ whole genome shotgun (WGS) entry which is preliminary data.</text>
</comment>
<dbReference type="Gene3D" id="3.40.50.150">
    <property type="entry name" value="Vaccinia Virus protein VP39"/>
    <property type="match status" value="1"/>
</dbReference>
<reference evidence="4 5" key="1">
    <citation type="submission" date="2018-01" db="EMBL/GenBank/DDBJ databases">
        <title>The draft genome sequence of Halioglobus japonicus S1-36.</title>
        <authorList>
            <person name="Du Z.-J."/>
            <person name="Shi M.-J."/>
        </authorList>
    </citation>
    <scope>NUCLEOTIDE SEQUENCE [LARGE SCALE GENOMIC DNA]</scope>
    <source>
        <strain evidence="4 5">S1-36</strain>
    </source>
</reference>
<dbReference type="EMBL" id="PKUR01000001">
    <property type="protein sequence ID" value="PLW87371.1"/>
    <property type="molecule type" value="Genomic_DNA"/>
</dbReference>
<dbReference type="PIRSF" id="PIRSF018005">
    <property type="entry name" value="UCP018005"/>
    <property type="match status" value="1"/>
</dbReference>
<dbReference type="AlphaFoldDB" id="A0AAP8MGC3"/>
<dbReference type="GO" id="GO:0008168">
    <property type="term" value="F:methyltransferase activity"/>
    <property type="evidence" value="ECO:0007669"/>
    <property type="project" value="UniProtKB-KW"/>
</dbReference>
<protein>
    <submittedName>
        <fullName evidence="4">L-histidine N(Alpha)-methyltransferase</fullName>
    </submittedName>
</protein>
<evidence type="ECO:0000256" key="2">
    <source>
        <dbReference type="ARBA" id="ARBA00022679"/>
    </source>
</evidence>
<dbReference type="GO" id="GO:0032259">
    <property type="term" value="P:methylation"/>
    <property type="evidence" value="ECO:0007669"/>
    <property type="project" value="UniProtKB-KW"/>
</dbReference>
<dbReference type="Proteomes" id="UP000235162">
    <property type="component" value="Unassembled WGS sequence"/>
</dbReference>
<dbReference type="PANTHER" id="PTHR43397">
    <property type="entry name" value="ERGOTHIONEINE BIOSYNTHESIS PROTEIN 1"/>
    <property type="match status" value="1"/>
</dbReference>
<dbReference type="NCBIfam" id="TIGR03438">
    <property type="entry name" value="egtD_ergothio"/>
    <property type="match status" value="1"/>
</dbReference>
<dbReference type="SUPFAM" id="SSF53335">
    <property type="entry name" value="S-adenosyl-L-methionine-dependent methyltransferases"/>
    <property type="match status" value="1"/>
</dbReference>
<gene>
    <name evidence="4" type="primary">egtD</name>
    <name evidence="4" type="ORF">C0029_01910</name>
</gene>
<dbReference type="PANTHER" id="PTHR43397:SF1">
    <property type="entry name" value="ERGOTHIONEINE BIOSYNTHESIS PROTEIN 1"/>
    <property type="match status" value="1"/>
</dbReference>
<keyword evidence="1" id="KW-0489">Methyltransferase</keyword>
<feature type="domain" description="Histidine-specific methyltransferase SAM-dependent" evidence="3">
    <location>
        <begin position="44"/>
        <end position="341"/>
    </location>
</feature>
<evidence type="ECO:0000259" key="3">
    <source>
        <dbReference type="Pfam" id="PF10017"/>
    </source>
</evidence>